<dbReference type="Pfam" id="PF02602">
    <property type="entry name" value="HEM4"/>
    <property type="match status" value="1"/>
</dbReference>
<sequence length="279" mass="31049">MSFADLRVLSLESRRAREMETLILREGGIPFVAPSVKERAVDDDSAAIHFVEQLEAGEFEMLICMTSVGLTLLRDTVTKQMPSERLSAALRRVTIVSRGPKPVGVLKALEVPIHLVIPEPNTWKEIVEAVASRHERRIAVQEYGRPNLEMNQALERLGCRVTPVALYRWELPDDVRPLREAAARLAAREFDVVLFTSSIQLDHLLQIARTLGLEQEVCRAMRHDVVVASIGAVMTSALIAHGRPPDVIPKHPKMWSLVKAASDEAAAVLAAKRANERRP</sequence>
<dbReference type="OrthoDB" id="9775656at2"/>
<dbReference type="InterPro" id="IPR036108">
    <property type="entry name" value="4pyrrol_syn_uPrphyn_synt_sf"/>
</dbReference>
<organism evidence="2">
    <name type="scientific">Solibacter usitatus (strain Ellin6076)</name>
    <dbReference type="NCBI Taxonomy" id="234267"/>
    <lineage>
        <taxon>Bacteria</taxon>
        <taxon>Pseudomonadati</taxon>
        <taxon>Acidobacteriota</taxon>
        <taxon>Terriglobia</taxon>
        <taxon>Bryobacterales</taxon>
        <taxon>Solibacteraceae</taxon>
        <taxon>Candidatus Solibacter</taxon>
    </lineage>
</organism>
<accession>Q02CL4</accession>
<reference evidence="2" key="1">
    <citation type="submission" date="2006-10" db="EMBL/GenBank/DDBJ databases">
        <title>Complete sequence of Solibacter usitatus Ellin6076.</title>
        <authorList>
            <consortium name="US DOE Joint Genome Institute"/>
            <person name="Copeland A."/>
            <person name="Lucas S."/>
            <person name="Lapidus A."/>
            <person name="Barry K."/>
            <person name="Detter J.C."/>
            <person name="Glavina del Rio T."/>
            <person name="Hammon N."/>
            <person name="Israni S."/>
            <person name="Dalin E."/>
            <person name="Tice H."/>
            <person name="Pitluck S."/>
            <person name="Thompson L.S."/>
            <person name="Brettin T."/>
            <person name="Bruce D."/>
            <person name="Han C."/>
            <person name="Tapia R."/>
            <person name="Gilna P."/>
            <person name="Schmutz J."/>
            <person name="Larimer F."/>
            <person name="Land M."/>
            <person name="Hauser L."/>
            <person name="Kyrpides N."/>
            <person name="Mikhailova N."/>
            <person name="Janssen P.H."/>
            <person name="Kuske C.R."/>
            <person name="Richardson P."/>
        </authorList>
    </citation>
    <scope>NUCLEOTIDE SEQUENCE</scope>
    <source>
        <strain evidence="2">Ellin6076</strain>
    </source>
</reference>
<name>Q02CL4_SOLUE</name>
<dbReference type="InterPro" id="IPR003754">
    <property type="entry name" value="4pyrrol_synth_uPrphyn_synth"/>
</dbReference>
<dbReference type="eggNOG" id="COG1587">
    <property type="taxonomic scope" value="Bacteria"/>
</dbReference>
<dbReference type="PANTHER" id="PTHR40082">
    <property type="entry name" value="BLR5956 PROTEIN"/>
    <property type="match status" value="1"/>
</dbReference>
<feature type="domain" description="Tetrapyrrole biosynthesis uroporphyrinogen III synthase" evidence="1">
    <location>
        <begin position="18"/>
        <end position="258"/>
    </location>
</feature>
<dbReference type="EMBL" id="CP000473">
    <property type="protein sequence ID" value="ABJ81202.1"/>
    <property type="molecule type" value="Genomic_DNA"/>
</dbReference>
<protein>
    <submittedName>
        <fullName evidence="2">Uroporphyrinogen III synthase HEM4</fullName>
    </submittedName>
</protein>
<dbReference type="InterPro" id="IPR039793">
    <property type="entry name" value="UROS/Hem4"/>
</dbReference>
<dbReference type="KEGG" id="sus:Acid_0188"/>
<evidence type="ECO:0000259" key="1">
    <source>
        <dbReference type="Pfam" id="PF02602"/>
    </source>
</evidence>
<proteinExistence type="predicted"/>
<dbReference type="STRING" id="234267.Acid_0188"/>
<dbReference type="PANTHER" id="PTHR40082:SF1">
    <property type="entry name" value="BLR5956 PROTEIN"/>
    <property type="match status" value="1"/>
</dbReference>
<dbReference type="GO" id="GO:0004852">
    <property type="term" value="F:uroporphyrinogen-III synthase activity"/>
    <property type="evidence" value="ECO:0007669"/>
    <property type="project" value="InterPro"/>
</dbReference>
<dbReference type="InParanoid" id="Q02CL4"/>
<dbReference type="GO" id="GO:0006780">
    <property type="term" value="P:uroporphyrinogen III biosynthetic process"/>
    <property type="evidence" value="ECO:0007669"/>
    <property type="project" value="InterPro"/>
</dbReference>
<dbReference type="Gene3D" id="3.40.50.10090">
    <property type="match status" value="2"/>
</dbReference>
<dbReference type="HOGENOM" id="CLU_011276_9_1_0"/>
<dbReference type="SUPFAM" id="SSF69618">
    <property type="entry name" value="HemD-like"/>
    <property type="match status" value="1"/>
</dbReference>
<gene>
    <name evidence="2" type="ordered locus">Acid_0188</name>
</gene>
<evidence type="ECO:0000313" key="2">
    <source>
        <dbReference type="EMBL" id="ABJ81202.1"/>
    </source>
</evidence>
<dbReference type="CDD" id="cd06578">
    <property type="entry name" value="HemD"/>
    <property type="match status" value="1"/>
</dbReference>
<dbReference type="AlphaFoldDB" id="Q02CL4"/>